<dbReference type="SUPFAM" id="SSF52540">
    <property type="entry name" value="P-loop containing nucleoside triphosphate hydrolases"/>
    <property type="match status" value="1"/>
</dbReference>
<dbReference type="AlphaFoldDB" id="A0A5B8FZI6"/>
<reference evidence="2 3" key="1">
    <citation type="submission" date="2019-06" db="EMBL/GenBank/DDBJ databases">
        <title>Genome sequence of Rhodobacteraceae bacterium D4M1.</title>
        <authorList>
            <person name="Cao J."/>
        </authorList>
    </citation>
    <scope>NUCLEOTIDE SEQUENCE [LARGE SCALE GENOMIC DNA]</scope>
    <source>
        <strain evidence="2 3">D4M1</strain>
    </source>
</reference>
<dbReference type="RefSeq" id="WP_138572771.1">
    <property type="nucleotide sequence ID" value="NZ_CP040818.1"/>
</dbReference>
<name>A0A5B8FZI6_9RHOB</name>
<dbReference type="Proteomes" id="UP000305888">
    <property type="component" value="Chromosome"/>
</dbReference>
<sequence length="253" mass="27407">MSRYQSYMICTAPRSGSTLLCSLLAATGVAGRPDSHFHRPSLADWQEAHGITPDAAAPERDILQAVVRAAIAEGSGDTGMFGLRMQRHSFDYFMASLAVLHPGLPDDVARIRAAFGHTLFIHLTRRDKVEQAVSLTRASQTGLWHVAPDGAELERLAPHREPAYDAEAIRAGVAEMTAADRDWEAWFAREGITPHRITYDALSADPAGTLGALLDRLVPGRDAARDVGPGTRKLADATSADWVARFRAENGLT</sequence>
<dbReference type="KEGG" id="ppru:FDP22_10620"/>
<dbReference type="EMBL" id="CP040818">
    <property type="protein sequence ID" value="QDL92189.1"/>
    <property type="molecule type" value="Genomic_DNA"/>
</dbReference>
<dbReference type="InterPro" id="IPR027417">
    <property type="entry name" value="P-loop_NTPase"/>
</dbReference>
<organism evidence="2 3">
    <name type="scientific">Paroceanicella profunda</name>
    <dbReference type="NCBI Taxonomy" id="2579971"/>
    <lineage>
        <taxon>Bacteria</taxon>
        <taxon>Pseudomonadati</taxon>
        <taxon>Pseudomonadota</taxon>
        <taxon>Alphaproteobacteria</taxon>
        <taxon>Rhodobacterales</taxon>
        <taxon>Paracoccaceae</taxon>
        <taxon>Paroceanicella</taxon>
    </lineage>
</organism>
<feature type="domain" description="Sulphotransferase Stf0" evidence="1">
    <location>
        <begin position="6"/>
        <end position="249"/>
    </location>
</feature>
<dbReference type="InterPro" id="IPR024628">
    <property type="entry name" value="Sulfotransferase_Stf0_dom"/>
</dbReference>
<keyword evidence="3" id="KW-1185">Reference proteome</keyword>
<protein>
    <submittedName>
        <fullName evidence="2">Sulfotransferase</fullName>
    </submittedName>
</protein>
<dbReference type="Gene3D" id="3.40.50.300">
    <property type="entry name" value="P-loop containing nucleotide triphosphate hydrolases"/>
    <property type="match status" value="1"/>
</dbReference>
<dbReference type="Pfam" id="PF09037">
    <property type="entry name" value="Sulphotransf"/>
    <property type="match status" value="1"/>
</dbReference>
<proteinExistence type="predicted"/>
<keyword evidence="2" id="KW-0808">Transferase</keyword>
<dbReference type="PIRSF" id="PIRSF021497">
    <property type="entry name" value="Sulphotransferase_Stf0"/>
    <property type="match status" value="1"/>
</dbReference>
<dbReference type="GO" id="GO:0016740">
    <property type="term" value="F:transferase activity"/>
    <property type="evidence" value="ECO:0007669"/>
    <property type="project" value="UniProtKB-KW"/>
</dbReference>
<evidence type="ECO:0000313" key="3">
    <source>
        <dbReference type="Proteomes" id="UP000305888"/>
    </source>
</evidence>
<accession>A0A5B8FZI6</accession>
<dbReference type="InterPro" id="IPR015124">
    <property type="entry name" value="Stf0"/>
</dbReference>
<gene>
    <name evidence="2" type="ORF">FDP22_10620</name>
</gene>
<evidence type="ECO:0000313" key="2">
    <source>
        <dbReference type="EMBL" id="QDL92189.1"/>
    </source>
</evidence>
<evidence type="ECO:0000259" key="1">
    <source>
        <dbReference type="Pfam" id="PF09037"/>
    </source>
</evidence>
<dbReference type="OrthoDB" id="5562925at2"/>